<reference evidence="11" key="1">
    <citation type="submission" date="2016-10" db="EMBL/GenBank/DDBJ databases">
        <authorList>
            <person name="Varghese N."/>
            <person name="Submissions S."/>
        </authorList>
    </citation>
    <scope>NUCLEOTIDE SEQUENCE [LARGE SCALE GENOMIC DNA]</scope>
    <source>
        <strain evidence="11">DSM 40318</strain>
    </source>
</reference>
<dbReference type="Proteomes" id="UP000198609">
    <property type="component" value="Unassembled WGS sequence"/>
</dbReference>
<keyword evidence="7" id="KW-0100">Branched-chain amino acid biosynthesis</keyword>
<evidence type="ECO:0000256" key="4">
    <source>
        <dbReference type="ARBA" id="ARBA00023004"/>
    </source>
</evidence>
<dbReference type="SUPFAM" id="SSF143975">
    <property type="entry name" value="IlvD/EDD N-terminal domain-like"/>
    <property type="match status" value="1"/>
</dbReference>
<dbReference type="Pfam" id="PF00920">
    <property type="entry name" value="ILVD_EDD_N"/>
    <property type="match status" value="1"/>
</dbReference>
<keyword evidence="3" id="KW-0479">Metal-binding</keyword>
<evidence type="ECO:0000256" key="3">
    <source>
        <dbReference type="ARBA" id="ARBA00022723"/>
    </source>
</evidence>
<dbReference type="InterPro" id="IPR037237">
    <property type="entry name" value="IlvD/EDD_N"/>
</dbReference>
<evidence type="ECO:0000256" key="7">
    <source>
        <dbReference type="ARBA" id="ARBA00023304"/>
    </source>
</evidence>
<dbReference type="GO" id="GO:0016836">
    <property type="term" value="F:hydro-lyase activity"/>
    <property type="evidence" value="ECO:0007669"/>
    <property type="project" value="UniProtKB-ARBA"/>
</dbReference>
<evidence type="ECO:0000259" key="8">
    <source>
        <dbReference type="Pfam" id="PF00920"/>
    </source>
</evidence>
<evidence type="ECO:0000256" key="5">
    <source>
        <dbReference type="ARBA" id="ARBA00023014"/>
    </source>
</evidence>
<dbReference type="InterPro" id="IPR042096">
    <property type="entry name" value="Dihydro-acid_dehy_C"/>
</dbReference>
<keyword evidence="6" id="KW-0456">Lyase</keyword>
<dbReference type="PANTHER" id="PTHR43183">
    <property type="entry name" value="HYPOTHETICAL DIHYDROXYACID DEHYDRATASE (EUROFUNG)-RELATED"/>
    <property type="match status" value="1"/>
</dbReference>
<feature type="domain" description="Dihydroxy-acid/6-phosphogluconate dehydratase N-terminal" evidence="8">
    <location>
        <begin position="42"/>
        <end position="353"/>
    </location>
</feature>
<accession>A0A1H4KHP5</accession>
<dbReference type="EMBL" id="FNST01000002">
    <property type="protein sequence ID" value="SEB57645.1"/>
    <property type="molecule type" value="Genomic_DNA"/>
</dbReference>
<dbReference type="InterPro" id="IPR056740">
    <property type="entry name" value="ILV_EDD_C"/>
</dbReference>
<evidence type="ECO:0000256" key="6">
    <source>
        <dbReference type="ARBA" id="ARBA00023239"/>
    </source>
</evidence>
<name>A0A1H4KHP5_STRMJ</name>
<evidence type="ECO:0000313" key="11">
    <source>
        <dbReference type="Proteomes" id="UP000198609"/>
    </source>
</evidence>
<dbReference type="SUPFAM" id="SSF52016">
    <property type="entry name" value="LeuD/IlvD-like"/>
    <property type="match status" value="1"/>
</dbReference>
<dbReference type="NCBIfam" id="NF004784">
    <property type="entry name" value="PRK06131.1"/>
    <property type="match status" value="1"/>
</dbReference>
<keyword evidence="4" id="KW-0408">Iron</keyword>
<dbReference type="GO" id="GO:0046872">
    <property type="term" value="F:metal ion binding"/>
    <property type="evidence" value="ECO:0007669"/>
    <property type="project" value="UniProtKB-KW"/>
</dbReference>
<organism evidence="10 11">
    <name type="scientific">Streptomyces melanosporofaciens</name>
    <dbReference type="NCBI Taxonomy" id="67327"/>
    <lineage>
        <taxon>Bacteria</taxon>
        <taxon>Bacillati</taxon>
        <taxon>Actinomycetota</taxon>
        <taxon>Actinomycetes</taxon>
        <taxon>Kitasatosporales</taxon>
        <taxon>Streptomycetaceae</taxon>
        <taxon>Streptomyces</taxon>
        <taxon>Streptomyces violaceusniger group</taxon>
    </lineage>
</organism>
<keyword evidence="11" id="KW-1185">Reference proteome</keyword>
<evidence type="ECO:0000259" key="9">
    <source>
        <dbReference type="Pfam" id="PF24877"/>
    </source>
</evidence>
<protein>
    <submittedName>
        <fullName evidence="10">Dihydroxy-acid dehydratase</fullName>
    </submittedName>
</protein>
<keyword evidence="7" id="KW-0028">Amino-acid biosynthesis</keyword>
<evidence type="ECO:0000256" key="1">
    <source>
        <dbReference type="ARBA" id="ARBA00006486"/>
    </source>
</evidence>
<dbReference type="Gene3D" id="3.50.30.80">
    <property type="entry name" value="IlvD/EDD C-terminal domain-like"/>
    <property type="match status" value="1"/>
</dbReference>
<proteinExistence type="inferred from homology"/>
<evidence type="ECO:0000256" key="2">
    <source>
        <dbReference type="ARBA" id="ARBA00022714"/>
    </source>
</evidence>
<keyword evidence="5" id="KW-0411">Iron-sulfur</keyword>
<keyword evidence="2" id="KW-0001">2Fe-2S</keyword>
<dbReference type="InterPro" id="IPR000581">
    <property type="entry name" value="ILV_EDD_N"/>
</dbReference>
<dbReference type="RefSeq" id="WP_093460213.1">
    <property type="nucleotide sequence ID" value="NZ_FNST01000002.1"/>
</dbReference>
<dbReference type="PANTHER" id="PTHR43183:SF2">
    <property type="entry name" value="DIHYDROXY-ACID DEHYDRATASE"/>
    <property type="match status" value="1"/>
</dbReference>
<gene>
    <name evidence="10" type="ORF">SAMN04490356_0704</name>
</gene>
<dbReference type="PROSITE" id="PS00886">
    <property type="entry name" value="ILVD_EDD_1"/>
    <property type="match status" value="1"/>
</dbReference>
<comment type="similarity">
    <text evidence="1">Belongs to the IlvD/Edd family.</text>
</comment>
<evidence type="ECO:0000313" key="10">
    <source>
        <dbReference type="EMBL" id="SEB57645.1"/>
    </source>
</evidence>
<dbReference type="Pfam" id="PF24877">
    <property type="entry name" value="ILV_EDD_C"/>
    <property type="match status" value="1"/>
</dbReference>
<dbReference type="InterPro" id="IPR020558">
    <property type="entry name" value="DiOHA_6PGluconate_deHydtase_CS"/>
</dbReference>
<dbReference type="AlphaFoldDB" id="A0A1H4KHP5"/>
<dbReference type="FunFam" id="3.50.30.80:FF:000001">
    <property type="entry name" value="Dihydroxy-acid dehydratase"/>
    <property type="match status" value="1"/>
</dbReference>
<dbReference type="InterPro" id="IPR052352">
    <property type="entry name" value="Sugar_Degrad_Dehydratases"/>
</dbReference>
<dbReference type="GO" id="GO:0051537">
    <property type="term" value="F:2 iron, 2 sulfur cluster binding"/>
    <property type="evidence" value="ECO:0007669"/>
    <property type="project" value="UniProtKB-KW"/>
</dbReference>
<feature type="domain" description="Dihydroxy-acid/6-phosphogluconate dehydratase C-terminal" evidence="9">
    <location>
        <begin position="364"/>
        <end position="558"/>
    </location>
</feature>
<sequence length="586" mass="63216">MSDPNISELRSARWFGPHDLTGFIHRTAIQAEGFSKFAIKDRPVVGIANSWSELVNCNIHFKLLADAVKRGVLMAGGLPLEFPTISLGESLMKPSAMQFRNLMAMDVEESVRAYPLDAIVLLGGCDKTVPAQLMGAASADVPTIMLTGGPQEPAYFRGRQLGVGTDTWKYADELRAGTITQEDFNDLEASAKPTAGHCSEMGTASTMTSLVEALGMCLPDTASIPAVDSRRASAAEATGRRAVEMALSLGPRPSEVLTEQAFDNAITLLMAVGGSTNAVVHLLALARRVGYELQLDRFHEISKRTPRIANVRPSGEHLIKQLFNAGGISAVLKELDPLLHGDAITVTGETLADGYRNAAEPDGQVISKLEQPFDTSGGIAVVRGSLAPNGAVIKRSAASPELLKHRGLAIVFEDIYDLGRRIDDPALPITEDSVLVLRNSGPVGAPGMPEWGMLPIPERLLRRGIRDIVRISDARMSGTAFGTTVLHVSPEAAIGGPLAAVRDGDPIVLDVENQRLDLDIPDEEIERRLADVELPAPKYRRGYGRLFIDHVTQADEGCDFDFLRKLPDEEPQRLPYGLTSGWQGGW</sequence>
<dbReference type="GO" id="GO:0009082">
    <property type="term" value="P:branched-chain amino acid biosynthetic process"/>
    <property type="evidence" value="ECO:0007669"/>
    <property type="project" value="UniProtKB-KW"/>
</dbReference>